<feature type="compositionally biased region" description="Basic and acidic residues" evidence="9">
    <location>
        <begin position="37"/>
        <end position="53"/>
    </location>
</feature>
<dbReference type="PANTHER" id="PTHR48033:SF10">
    <property type="entry name" value="RNA-BINDING PROTEIN SQUID"/>
    <property type="match status" value="1"/>
</dbReference>
<evidence type="ECO:0000256" key="7">
    <source>
        <dbReference type="ARBA" id="ARBA00023242"/>
    </source>
</evidence>
<dbReference type="FunFam" id="3.30.70.330:FF:000030">
    <property type="entry name" value="Heterogeneous nuclear ribonucleoprotein d0 isoform"/>
    <property type="match status" value="1"/>
</dbReference>
<protein>
    <recommendedName>
        <fullName evidence="10">RRM domain-containing protein</fullName>
    </recommendedName>
</protein>
<keyword evidence="3" id="KW-0488">Methylation</keyword>
<dbReference type="Gene3D" id="3.30.70.330">
    <property type="match status" value="2"/>
</dbReference>
<evidence type="ECO:0000313" key="12">
    <source>
        <dbReference type="Proteomes" id="UP000008144"/>
    </source>
</evidence>
<dbReference type="GO" id="GO:0003723">
    <property type="term" value="F:RNA binding"/>
    <property type="evidence" value="ECO:0000318"/>
    <property type="project" value="GO_Central"/>
</dbReference>
<dbReference type="GO" id="GO:0005737">
    <property type="term" value="C:cytoplasm"/>
    <property type="evidence" value="ECO:0007669"/>
    <property type="project" value="UniProtKB-SubCell"/>
</dbReference>
<dbReference type="InterPro" id="IPR035979">
    <property type="entry name" value="RBD_domain_sf"/>
</dbReference>
<feature type="region of interest" description="Disordered" evidence="9">
    <location>
        <begin position="343"/>
        <end position="365"/>
    </location>
</feature>
<evidence type="ECO:0000256" key="5">
    <source>
        <dbReference type="ARBA" id="ARBA00022737"/>
    </source>
</evidence>
<dbReference type="AlphaFoldDB" id="F6XGK4"/>
<dbReference type="Pfam" id="PF00076">
    <property type="entry name" value="RRM_1"/>
    <property type="match status" value="2"/>
</dbReference>
<dbReference type="InterPro" id="IPR012677">
    <property type="entry name" value="Nucleotide-bd_a/b_plait_sf"/>
</dbReference>
<dbReference type="SMART" id="SM00360">
    <property type="entry name" value="RRM"/>
    <property type="match status" value="2"/>
</dbReference>
<sequence>MQQTIEAEPEQEPQQSGEAEQSTEAATDEAVAAQEPDAVKEEPSTEPEIKEEATAEAAAENGTDGECAQAAEQVNEENTEGGEGDADDKEKHEEEGSLINATEDNELKMFVGGLSWDTETVGLREYFSKFGVVKDCTIKKDSKTERSRGFGFVLFDDAETVKKVLESENHYLDGRKIDPKKAQAQRRDGKLFVGGINPDTENDVVKEYFTQYGEIEEFERPVDKNTGKNRGFCFITYKKDGCIKLATASKTQELEGSKIDVKEAQPQVERSGRGGGRGGFGMGRGGWGGHGGYGGGYGYGGGMGYDGYGAYGGYGGHYGPGGYGNYGGFHQGGYGGGKTSKCSGSGGFGKAQRRGMGHQNSFKPY</sequence>
<evidence type="ECO:0000256" key="6">
    <source>
        <dbReference type="ARBA" id="ARBA00022884"/>
    </source>
</evidence>
<dbReference type="FunCoup" id="F6XGK4">
    <property type="interactions" value="471"/>
</dbReference>
<keyword evidence="6 8" id="KW-0694">RNA-binding</keyword>
<evidence type="ECO:0000256" key="4">
    <source>
        <dbReference type="ARBA" id="ARBA00022490"/>
    </source>
</evidence>
<reference evidence="11" key="2">
    <citation type="journal article" date="2008" name="Genome Biol.">
        <title>Improved genome assembly and evidence-based global gene model set for the chordate Ciona intestinalis: new insight into intron and operon populations.</title>
        <authorList>
            <person name="Satou Y."/>
            <person name="Mineta K."/>
            <person name="Ogasawara M."/>
            <person name="Sasakura Y."/>
            <person name="Shoguchi E."/>
            <person name="Ueno K."/>
            <person name="Yamada L."/>
            <person name="Matsumoto J."/>
            <person name="Wasserscheid J."/>
            <person name="Dewar K."/>
            <person name="Wiley G.B."/>
            <person name="Macmil S.L."/>
            <person name="Roe B.A."/>
            <person name="Zeller R.W."/>
            <person name="Hastings K.E."/>
            <person name="Lemaire P."/>
            <person name="Lindquist E."/>
            <person name="Endo T."/>
            <person name="Hotta K."/>
            <person name="Inaba K."/>
        </authorList>
    </citation>
    <scope>NUCLEOTIDE SEQUENCE [LARGE SCALE GENOMIC DNA]</scope>
    <source>
        <strain evidence="11">wild type</strain>
    </source>
</reference>
<evidence type="ECO:0000259" key="10">
    <source>
        <dbReference type="PROSITE" id="PS50102"/>
    </source>
</evidence>
<proteinExistence type="predicted"/>
<reference evidence="12" key="1">
    <citation type="journal article" date="2002" name="Science">
        <title>The draft genome of Ciona intestinalis: insights into chordate and vertebrate origins.</title>
        <authorList>
            <person name="Dehal P."/>
            <person name="Satou Y."/>
            <person name="Campbell R.K."/>
            <person name="Chapman J."/>
            <person name="Degnan B."/>
            <person name="De Tomaso A."/>
            <person name="Davidson B."/>
            <person name="Di Gregorio A."/>
            <person name="Gelpke M."/>
            <person name="Goodstein D.M."/>
            <person name="Harafuji N."/>
            <person name="Hastings K.E."/>
            <person name="Ho I."/>
            <person name="Hotta K."/>
            <person name="Huang W."/>
            <person name="Kawashima T."/>
            <person name="Lemaire P."/>
            <person name="Martinez D."/>
            <person name="Meinertzhagen I.A."/>
            <person name="Necula S."/>
            <person name="Nonaka M."/>
            <person name="Putnam N."/>
            <person name="Rash S."/>
            <person name="Saiga H."/>
            <person name="Satake M."/>
            <person name="Terry A."/>
            <person name="Yamada L."/>
            <person name="Wang H.G."/>
            <person name="Awazu S."/>
            <person name="Azumi K."/>
            <person name="Boore J."/>
            <person name="Branno M."/>
            <person name="Chin-Bow S."/>
            <person name="DeSantis R."/>
            <person name="Doyle S."/>
            <person name="Francino P."/>
            <person name="Keys D.N."/>
            <person name="Haga S."/>
            <person name="Hayashi H."/>
            <person name="Hino K."/>
            <person name="Imai K.S."/>
            <person name="Inaba K."/>
            <person name="Kano S."/>
            <person name="Kobayashi K."/>
            <person name="Kobayashi M."/>
            <person name="Lee B.I."/>
            <person name="Makabe K.W."/>
            <person name="Manohar C."/>
            <person name="Matassi G."/>
            <person name="Medina M."/>
            <person name="Mochizuki Y."/>
            <person name="Mount S."/>
            <person name="Morishita T."/>
            <person name="Miura S."/>
            <person name="Nakayama A."/>
            <person name="Nishizaka S."/>
            <person name="Nomoto H."/>
            <person name="Ohta F."/>
            <person name="Oishi K."/>
            <person name="Rigoutsos I."/>
            <person name="Sano M."/>
            <person name="Sasaki A."/>
            <person name="Sasakura Y."/>
            <person name="Shoguchi E."/>
            <person name="Shin-i T."/>
            <person name="Spagnuolo A."/>
            <person name="Stainier D."/>
            <person name="Suzuki M.M."/>
            <person name="Tassy O."/>
            <person name="Takatori N."/>
            <person name="Tokuoka M."/>
            <person name="Yagi K."/>
            <person name="Yoshizaki F."/>
            <person name="Wada S."/>
            <person name="Zhang C."/>
            <person name="Hyatt P.D."/>
            <person name="Larimer F."/>
            <person name="Detter C."/>
            <person name="Doggett N."/>
            <person name="Glavina T."/>
            <person name="Hawkins T."/>
            <person name="Richardson P."/>
            <person name="Lucas S."/>
            <person name="Kohara Y."/>
            <person name="Levine M."/>
            <person name="Satoh N."/>
            <person name="Rokhsar D.S."/>
        </authorList>
    </citation>
    <scope>NUCLEOTIDE SEQUENCE [LARGE SCALE GENOMIC DNA]</scope>
</reference>
<dbReference type="GO" id="GO:0010468">
    <property type="term" value="P:regulation of gene expression"/>
    <property type="evidence" value="ECO:0000318"/>
    <property type="project" value="GO_Central"/>
</dbReference>
<comment type="subcellular location">
    <subcellularLocation>
        <location evidence="2">Cytoplasm</location>
    </subcellularLocation>
    <subcellularLocation>
        <location evidence="1">Nucleus</location>
    </subcellularLocation>
</comment>
<evidence type="ECO:0000256" key="2">
    <source>
        <dbReference type="ARBA" id="ARBA00004496"/>
    </source>
</evidence>
<reference evidence="11" key="4">
    <citation type="submission" date="2025-09" db="UniProtKB">
        <authorList>
            <consortium name="Ensembl"/>
        </authorList>
    </citation>
    <scope>IDENTIFICATION</scope>
</reference>
<evidence type="ECO:0000256" key="9">
    <source>
        <dbReference type="SAM" id="MobiDB-lite"/>
    </source>
</evidence>
<keyword evidence="4" id="KW-0963">Cytoplasm</keyword>
<name>F6XGK4_CIOIN</name>
<reference evidence="11" key="3">
    <citation type="submission" date="2025-08" db="UniProtKB">
        <authorList>
            <consortium name="Ensembl"/>
        </authorList>
    </citation>
    <scope>IDENTIFICATION</scope>
</reference>
<dbReference type="STRING" id="7719.ENSCINP00000007991"/>
<dbReference type="GO" id="GO:0005654">
    <property type="term" value="C:nucleoplasm"/>
    <property type="evidence" value="ECO:0000318"/>
    <property type="project" value="GO_Central"/>
</dbReference>
<evidence type="ECO:0000256" key="3">
    <source>
        <dbReference type="ARBA" id="ARBA00022481"/>
    </source>
</evidence>
<keyword evidence="7" id="KW-0539">Nucleus</keyword>
<dbReference type="Proteomes" id="UP000008144">
    <property type="component" value="Chromosome 12"/>
</dbReference>
<organism evidence="11 12">
    <name type="scientific">Ciona intestinalis</name>
    <name type="common">Transparent sea squirt</name>
    <name type="synonym">Ascidia intestinalis</name>
    <dbReference type="NCBI Taxonomy" id="7719"/>
    <lineage>
        <taxon>Eukaryota</taxon>
        <taxon>Metazoa</taxon>
        <taxon>Chordata</taxon>
        <taxon>Tunicata</taxon>
        <taxon>Ascidiacea</taxon>
        <taxon>Phlebobranchia</taxon>
        <taxon>Cionidae</taxon>
        <taxon>Ciona</taxon>
    </lineage>
</organism>
<dbReference type="PANTHER" id="PTHR48033">
    <property type="entry name" value="RNA-BINDING (RRM/RBD/RNP MOTIFS) FAMILY PROTEIN"/>
    <property type="match status" value="1"/>
</dbReference>
<feature type="compositionally biased region" description="Acidic residues" evidence="9">
    <location>
        <begin position="74"/>
        <end position="87"/>
    </location>
</feature>
<dbReference type="CDD" id="cd12325">
    <property type="entry name" value="RRM1_hnRNPA_hnRNPD_like"/>
    <property type="match status" value="1"/>
</dbReference>
<dbReference type="PROSITE" id="PS50102">
    <property type="entry name" value="RRM"/>
    <property type="match status" value="2"/>
</dbReference>
<dbReference type="HOGENOM" id="CLU_012062_1_1_1"/>
<feature type="region of interest" description="Disordered" evidence="9">
    <location>
        <begin position="1"/>
        <end position="104"/>
    </location>
</feature>
<dbReference type="GO" id="GO:0000785">
    <property type="term" value="C:chromatin"/>
    <property type="evidence" value="ECO:0000318"/>
    <property type="project" value="GO_Central"/>
</dbReference>
<feature type="compositionally biased region" description="Polar residues" evidence="9">
    <location>
        <begin position="12"/>
        <end position="25"/>
    </location>
</feature>
<keyword evidence="5" id="KW-0677">Repeat</keyword>
<dbReference type="InterPro" id="IPR000504">
    <property type="entry name" value="RRM_dom"/>
</dbReference>
<dbReference type="SUPFAM" id="SSF54928">
    <property type="entry name" value="RNA-binding domain, RBD"/>
    <property type="match status" value="2"/>
</dbReference>
<feature type="domain" description="RRM" evidence="10">
    <location>
        <begin position="107"/>
        <end position="189"/>
    </location>
</feature>
<dbReference type="EMBL" id="EAAA01001019">
    <property type="status" value="NOT_ANNOTATED_CDS"/>
    <property type="molecule type" value="Genomic_DNA"/>
</dbReference>
<keyword evidence="12" id="KW-1185">Reference proteome</keyword>
<dbReference type="OMA" id="EAMNGEY"/>
<dbReference type="GeneTree" id="ENSGT00940000170607"/>
<dbReference type="InParanoid" id="F6XGK4"/>
<accession>F6XGK4</accession>
<evidence type="ECO:0000256" key="8">
    <source>
        <dbReference type="PROSITE-ProRule" id="PRU00176"/>
    </source>
</evidence>
<evidence type="ECO:0000313" key="11">
    <source>
        <dbReference type="Ensembl" id="ENSCINP00000007991.3"/>
    </source>
</evidence>
<evidence type="ECO:0000256" key="1">
    <source>
        <dbReference type="ARBA" id="ARBA00004123"/>
    </source>
</evidence>
<feature type="domain" description="RRM" evidence="10">
    <location>
        <begin position="189"/>
        <end position="266"/>
    </location>
</feature>
<dbReference type="Ensembl" id="ENSCINT00000007991.3">
    <property type="protein sequence ID" value="ENSCINP00000007991.3"/>
    <property type="gene ID" value="ENSCING00000003877.3"/>
</dbReference>